<accession>A0A662YRS3</accession>
<dbReference type="Gene3D" id="1.20.1420.30">
    <property type="entry name" value="NCX, central ion-binding region"/>
    <property type="match status" value="2"/>
</dbReference>
<feature type="region of interest" description="Disordered" evidence="9">
    <location>
        <begin position="780"/>
        <end position="801"/>
    </location>
</feature>
<feature type="signal peptide" evidence="11">
    <location>
        <begin position="1"/>
        <end position="22"/>
    </location>
</feature>
<evidence type="ECO:0000256" key="4">
    <source>
        <dbReference type="ARBA" id="ARBA00022568"/>
    </source>
</evidence>
<evidence type="ECO:0000256" key="11">
    <source>
        <dbReference type="SAM" id="SignalP"/>
    </source>
</evidence>
<dbReference type="PANTHER" id="PTHR12266:SF0">
    <property type="entry name" value="MITOCHONDRIAL SODIUM_CALCIUM EXCHANGER PROTEIN"/>
    <property type="match status" value="1"/>
</dbReference>
<keyword evidence="4" id="KW-0109">Calcium transport</keyword>
<keyword evidence="4" id="KW-0106">Calcium</keyword>
<dbReference type="GO" id="GO:0016020">
    <property type="term" value="C:membrane"/>
    <property type="evidence" value="ECO:0007669"/>
    <property type="project" value="UniProtKB-SubCell"/>
</dbReference>
<keyword evidence="5 10" id="KW-0812">Transmembrane</keyword>
<dbReference type="Proteomes" id="UP000289886">
    <property type="component" value="Unassembled WGS sequence"/>
</dbReference>
<feature type="transmembrane region" description="Helical" evidence="10">
    <location>
        <begin position="106"/>
        <end position="129"/>
    </location>
</feature>
<evidence type="ECO:0000256" key="7">
    <source>
        <dbReference type="ARBA" id="ARBA00023136"/>
    </source>
</evidence>
<keyword evidence="4" id="KW-0406">Ion transport</keyword>
<feature type="coiled-coil region" evidence="8">
    <location>
        <begin position="709"/>
        <end position="743"/>
    </location>
</feature>
<dbReference type="PANTHER" id="PTHR12266">
    <property type="entry name" value="NA+/CA2+ K+ INDEPENDENT EXCHANGER"/>
    <property type="match status" value="1"/>
</dbReference>
<keyword evidence="7 10" id="KW-0472">Membrane</keyword>
<evidence type="ECO:0000259" key="12">
    <source>
        <dbReference type="Pfam" id="PF01699"/>
    </source>
</evidence>
<gene>
    <name evidence="13" type="ORF">EOD39_11875</name>
</gene>
<feature type="transmembrane region" description="Helical" evidence="10">
    <location>
        <begin position="430"/>
        <end position="448"/>
    </location>
</feature>
<dbReference type="SMART" id="SM00015">
    <property type="entry name" value="IQ"/>
    <property type="match status" value="1"/>
</dbReference>
<organism evidence="13 14">
    <name type="scientific">Acipenser ruthenus</name>
    <name type="common">Sterlet sturgeon</name>
    <dbReference type="NCBI Taxonomy" id="7906"/>
    <lineage>
        <taxon>Eukaryota</taxon>
        <taxon>Metazoa</taxon>
        <taxon>Chordata</taxon>
        <taxon>Craniata</taxon>
        <taxon>Vertebrata</taxon>
        <taxon>Euteleostomi</taxon>
        <taxon>Actinopterygii</taxon>
        <taxon>Chondrostei</taxon>
        <taxon>Acipenseriformes</taxon>
        <taxon>Acipenseridae</taxon>
        <taxon>Acipenser</taxon>
    </lineage>
</organism>
<keyword evidence="8" id="KW-0175">Coiled coil</keyword>
<evidence type="ECO:0000256" key="6">
    <source>
        <dbReference type="ARBA" id="ARBA00022989"/>
    </source>
</evidence>
<feature type="compositionally biased region" description="Polar residues" evidence="9">
    <location>
        <begin position="44"/>
        <end position="61"/>
    </location>
</feature>
<feature type="transmembrane region" description="Helical" evidence="10">
    <location>
        <begin position="213"/>
        <end position="233"/>
    </location>
</feature>
<reference evidence="13 14" key="1">
    <citation type="submission" date="2019-01" db="EMBL/GenBank/DDBJ databases">
        <title>Draft Genome and Complete Hox-Cluster Characterization of the Sterlet Sturgeon (Acipenser ruthenus).</title>
        <authorList>
            <person name="Wei Q."/>
        </authorList>
    </citation>
    <scope>NUCLEOTIDE SEQUENCE [LARGE SCALE GENOMIC DNA]</scope>
    <source>
        <strain evidence="13">WHYD16114868_AA</strain>
        <tissue evidence="13">Blood</tissue>
    </source>
</reference>
<keyword evidence="6 10" id="KW-1133">Transmembrane helix</keyword>
<feature type="domain" description="Sodium/calcium exchanger membrane region" evidence="12">
    <location>
        <begin position="433"/>
        <end position="508"/>
    </location>
</feature>
<keyword evidence="11" id="KW-0732">Signal</keyword>
<name>A0A662YRS3_ACIRT</name>
<feature type="domain" description="Sodium/calcium exchanger membrane region" evidence="12">
    <location>
        <begin position="115"/>
        <end position="256"/>
    </location>
</feature>
<evidence type="ECO:0000256" key="1">
    <source>
        <dbReference type="ARBA" id="ARBA00004141"/>
    </source>
</evidence>
<keyword evidence="3" id="KW-0050">Antiport</keyword>
<feature type="transmembrane region" description="Helical" evidence="10">
    <location>
        <begin position="150"/>
        <end position="173"/>
    </location>
</feature>
<evidence type="ECO:0000256" key="5">
    <source>
        <dbReference type="ARBA" id="ARBA00022692"/>
    </source>
</evidence>
<dbReference type="GO" id="GO:0006874">
    <property type="term" value="P:intracellular calcium ion homeostasis"/>
    <property type="evidence" value="ECO:0007669"/>
    <property type="project" value="TreeGrafter"/>
</dbReference>
<dbReference type="GO" id="GO:0005432">
    <property type="term" value="F:calcium:sodium antiporter activity"/>
    <property type="evidence" value="ECO:0007669"/>
    <property type="project" value="TreeGrafter"/>
</dbReference>
<dbReference type="EMBL" id="SCEB01000428">
    <property type="protein sequence ID" value="RXM99249.1"/>
    <property type="molecule type" value="Genomic_DNA"/>
</dbReference>
<sequence>MPVKSWTAVFLVLTVLPSGVSTVKDREEDSVRTSRQQHAENGLGRNNTGMSTPGESQNSSTHECRDVMKQKPSKQCWFIKHTKDCEFSDGYINYLQGAFCSFPHSLFPLAVTLYAVWLLYLFVVLGIAASEFFCPNLAAISTSLKLTHNVAGVTFLAFGNGAPDVFSAVAAFADPRTAGLAIGALFGAGVFVTTVVAGSVALVKPFTVASRPFLRDVIFYMAAVFWTFLILYLREIKLGEALGYLGLYVLYVGTVIVSTLIYNRQKNRPQRPIQSSYTEPELPSDSEDATPSIFNGSIQDDESEYQPLLPFTESTCQIFINSINPIDSRKWRRKSWFWRAAKVPLEVLLLLTVPVVDPDKDDHNWKRPLNCLHLLTGPLVCVLTFKSGQYGLLNIEGKFPVWALVLLIGVFLSAISFLTTSNQQPPRLHCAFSLLGFVVSAMWINTAATEVVSILRTFGVVFDLSNTVLGLTLLAWGNSIGDCFSDITMARQGYPRMAMAACFGGIIFSRVPCNDASAPFTVRARKYMSTPKANPVACQTLRSEKGKRDPAGQELVRGLTELRGIVFDKLLTGPAEDRERARYVQEVALQHHKNMVVVSGLEADISKKNEMIRQLKSSLHQTEKLSDDLLKKTRHEMDKQLQSDQKASEVKCGKLQQETTQLRSQLNNLITENCESELALRKRKYKVETEIENWIQKYDADMGEKQVELEQLHAVYTEEQGELKELEEHFTVLDQEYSQIMEERRLAWEKKEQEERELVLMIRATTRIQALWKGYKVRKMMKSKKGKKGKGKKGKGKKGKK</sequence>
<evidence type="ECO:0000313" key="13">
    <source>
        <dbReference type="EMBL" id="RXM99249.1"/>
    </source>
</evidence>
<evidence type="ECO:0000256" key="2">
    <source>
        <dbReference type="ARBA" id="ARBA00022448"/>
    </source>
</evidence>
<dbReference type="Pfam" id="PF01699">
    <property type="entry name" value="Na_Ca_ex"/>
    <property type="match status" value="2"/>
</dbReference>
<evidence type="ECO:0000256" key="9">
    <source>
        <dbReference type="SAM" id="MobiDB-lite"/>
    </source>
</evidence>
<dbReference type="InterPro" id="IPR004837">
    <property type="entry name" value="NaCa_Exmemb"/>
</dbReference>
<comment type="caution">
    <text evidence="13">The sequence shown here is derived from an EMBL/GenBank/DDBJ whole genome shotgun (WGS) entry which is preliminary data.</text>
</comment>
<comment type="subcellular location">
    <subcellularLocation>
        <location evidence="1">Membrane</location>
        <topology evidence="1">Multi-pass membrane protein</topology>
    </subcellularLocation>
</comment>
<feature type="coiled-coil region" evidence="8">
    <location>
        <begin position="612"/>
        <end position="672"/>
    </location>
</feature>
<dbReference type="PROSITE" id="PS50096">
    <property type="entry name" value="IQ"/>
    <property type="match status" value="1"/>
</dbReference>
<keyword evidence="2" id="KW-0813">Transport</keyword>
<dbReference type="InterPro" id="IPR051359">
    <property type="entry name" value="CaCA_antiporter"/>
</dbReference>
<feature type="transmembrane region" description="Helical" evidence="10">
    <location>
        <begin position="399"/>
        <end position="418"/>
    </location>
</feature>
<feature type="transmembrane region" description="Helical" evidence="10">
    <location>
        <begin position="245"/>
        <end position="262"/>
    </location>
</feature>
<dbReference type="CDD" id="cd23767">
    <property type="entry name" value="IQCD"/>
    <property type="match status" value="1"/>
</dbReference>
<keyword evidence="14" id="KW-1185">Reference proteome</keyword>
<dbReference type="GO" id="GO:0099093">
    <property type="term" value="P:calcium export from the mitochondrion"/>
    <property type="evidence" value="ECO:0007669"/>
    <property type="project" value="TreeGrafter"/>
</dbReference>
<protein>
    <submittedName>
        <fullName evidence="13">Sodium/potassium/calcium exchanger 6, mitochondrial</fullName>
    </submittedName>
</protein>
<feature type="transmembrane region" description="Helical" evidence="10">
    <location>
        <begin position="179"/>
        <end position="201"/>
    </location>
</feature>
<evidence type="ECO:0000256" key="8">
    <source>
        <dbReference type="SAM" id="Coils"/>
    </source>
</evidence>
<evidence type="ECO:0000256" key="3">
    <source>
        <dbReference type="ARBA" id="ARBA00022449"/>
    </source>
</evidence>
<evidence type="ECO:0000313" key="14">
    <source>
        <dbReference type="Proteomes" id="UP000289886"/>
    </source>
</evidence>
<feature type="region of interest" description="Disordered" evidence="9">
    <location>
        <begin position="24"/>
        <end position="62"/>
    </location>
</feature>
<evidence type="ECO:0000256" key="10">
    <source>
        <dbReference type="SAM" id="Phobius"/>
    </source>
</evidence>
<dbReference type="AlphaFoldDB" id="A0A662YRS3"/>
<feature type="chain" id="PRO_5024851632" evidence="11">
    <location>
        <begin position="23"/>
        <end position="801"/>
    </location>
</feature>
<dbReference type="InterPro" id="IPR000048">
    <property type="entry name" value="IQ_motif_EF-hand-BS"/>
</dbReference>
<proteinExistence type="predicted"/>
<dbReference type="InterPro" id="IPR044880">
    <property type="entry name" value="NCX_ion-bd_dom_sf"/>
</dbReference>